<organism evidence="2 3">
    <name type="scientific">Streptomyces globisporus</name>
    <dbReference type="NCBI Taxonomy" id="1908"/>
    <lineage>
        <taxon>Bacteria</taxon>
        <taxon>Bacillati</taxon>
        <taxon>Actinomycetota</taxon>
        <taxon>Actinomycetes</taxon>
        <taxon>Kitasatosporales</taxon>
        <taxon>Streptomycetaceae</taxon>
        <taxon>Streptomyces</taxon>
    </lineage>
</organism>
<protein>
    <submittedName>
        <fullName evidence="2">Uncharacterized protein</fullName>
    </submittedName>
</protein>
<gene>
    <name evidence="2" type="ORF">SGL43_03077</name>
</gene>
<evidence type="ECO:0000313" key="3">
    <source>
        <dbReference type="Proteomes" id="UP001154015"/>
    </source>
</evidence>
<proteinExistence type="predicted"/>
<comment type="caution">
    <text evidence="2">The sequence shown here is derived from an EMBL/GenBank/DDBJ whole genome shotgun (WGS) entry which is preliminary data.</text>
</comment>
<evidence type="ECO:0000256" key="1">
    <source>
        <dbReference type="SAM" id="MobiDB-lite"/>
    </source>
</evidence>
<accession>A0ABN8V0L9</accession>
<name>A0ABN8V0L9_STRGL</name>
<keyword evidence="3" id="KW-1185">Reference proteome</keyword>
<reference evidence="2" key="1">
    <citation type="submission" date="2022-03" db="EMBL/GenBank/DDBJ databases">
        <authorList>
            <person name="Leyn A S."/>
        </authorList>
    </citation>
    <scope>NUCLEOTIDE SEQUENCE</scope>
    <source>
        <strain evidence="2">Streptomyces globisporus 4-3</strain>
    </source>
</reference>
<evidence type="ECO:0000313" key="2">
    <source>
        <dbReference type="EMBL" id="CAH9416055.1"/>
    </source>
</evidence>
<sequence>MAQTSGPEGFGDDDLWVGVAPHEGVDEPAASAGPVHDVGPPGL</sequence>
<dbReference type="Proteomes" id="UP001154015">
    <property type="component" value="Unassembled WGS sequence"/>
</dbReference>
<feature type="region of interest" description="Disordered" evidence="1">
    <location>
        <begin position="1"/>
        <end position="43"/>
    </location>
</feature>
<dbReference type="EMBL" id="CAKXYP010000008">
    <property type="protein sequence ID" value="CAH9416055.1"/>
    <property type="molecule type" value="Genomic_DNA"/>
</dbReference>